<dbReference type="PROSITE" id="PS50207">
    <property type="entry name" value="CASPASE_P10"/>
    <property type="match status" value="1"/>
</dbReference>
<comment type="similarity">
    <text evidence="1 7">Belongs to the peptidase C14A family.</text>
</comment>
<dbReference type="SUPFAM" id="SSF52129">
    <property type="entry name" value="Caspase-like"/>
    <property type="match status" value="1"/>
</dbReference>
<evidence type="ECO:0000256" key="4">
    <source>
        <dbReference type="ARBA" id="ARBA00022801"/>
    </source>
</evidence>
<reference evidence="11" key="1">
    <citation type="submission" date="2025-08" db="UniProtKB">
        <authorList>
            <consortium name="RefSeq"/>
        </authorList>
    </citation>
    <scope>IDENTIFICATION</scope>
    <source>
        <tissue evidence="11">Whole Larva</tissue>
    </source>
</reference>
<evidence type="ECO:0000256" key="3">
    <source>
        <dbReference type="ARBA" id="ARBA00022703"/>
    </source>
</evidence>
<gene>
    <name evidence="11" type="primary">LOC108568264</name>
</gene>
<dbReference type="PANTHER" id="PTHR47901:SF8">
    <property type="entry name" value="CASPASE-3"/>
    <property type="match status" value="1"/>
</dbReference>
<dbReference type="InterPro" id="IPR011600">
    <property type="entry name" value="Pept_C14_caspase"/>
</dbReference>
<dbReference type="InterPro" id="IPR002138">
    <property type="entry name" value="Pept_C14_p10"/>
</dbReference>
<dbReference type="SUPFAM" id="SSF47986">
    <property type="entry name" value="DEATH domain"/>
    <property type="match status" value="1"/>
</dbReference>
<dbReference type="Gene3D" id="3.40.50.1460">
    <property type="match status" value="1"/>
</dbReference>
<dbReference type="GeneID" id="108568264"/>
<dbReference type="InterPro" id="IPR001309">
    <property type="entry name" value="Pept_C14_p20"/>
</dbReference>
<keyword evidence="10" id="KW-1185">Reference proteome</keyword>
<keyword evidence="5" id="KW-0788">Thiol protease</keyword>
<dbReference type="InterPro" id="IPR011029">
    <property type="entry name" value="DEATH-like_dom_sf"/>
</dbReference>
<keyword evidence="6" id="KW-0865">Zymogen</keyword>
<dbReference type="RefSeq" id="XP_017784731.1">
    <property type="nucleotide sequence ID" value="XM_017929242.1"/>
</dbReference>
<keyword evidence="4" id="KW-0378">Hydrolase</keyword>
<evidence type="ECO:0000256" key="6">
    <source>
        <dbReference type="ARBA" id="ARBA00023145"/>
    </source>
</evidence>
<keyword evidence="3" id="KW-0053">Apoptosis</keyword>
<organism evidence="10 11">
    <name type="scientific">Nicrophorus vespilloides</name>
    <name type="common">Boreal carrion beetle</name>
    <dbReference type="NCBI Taxonomy" id="110193"/>
    <lineage>
        <taxon>Eukaryota</taxon>
        <taxon>Metazoa</taxon>
        <taxon>Ecdysozoa</taxon>
        <taxon>Arthropoda</taxon>
        <taxon>Hexapoda</taxon>
        <taxon>Insecta</taxon>
        <taxon>Pterygota</taxon>
        <taxon>Neoptera</taxon>
        <taxon>Endopterygota</taxon>
        <taxon>Coleoptera</taxon>
        <taxon>Polyphaga</taxon>
        <taxon>Staphyliniformia</taxon>
        <taxon>Silphidae</taxon>
        <taxon>Nicrophorinae</taxon>
        <taxon>Nicrophorus</taxon>
    </lineage>
</organism>
<dbReference type="InterPro" id="IPR015917">
    <property type="entry name" value="Pept_C14A"/>
</dbReference>
<sequence length="403" mass="46455">MKEEYVNRIRENYLELVQLNVTDSFLNEFQGILSSDKIEQVKNVPERTNKARHFWIELLKSPNNAYPILITALNKAGQTNFMSLLDPKNSILEDTVPQVHNSPNYIISHRAKPLEVVVKMSKDFKHVVQQNEHISVYNTKSRNRGLVKIINILNFNHNMCRTGSQFDVSSLNSLFKQMGLVVETNDRDLTAQEINEEVEKFVTNPYLQLSDIAIMVIMTHGSRDHSKGKEYLEGHDGALIYKEDVEKAFSNDRCPFMQNKPKILIFQTCRGKNLDYGVSRVQSDTALSPSAPLPKISTLSDLLVINSTLLNYESHRDIYVGTWYIQLMCEVFMEHSHNTHVEDMCKITQKRLQEQRSGNHSMQTSEIRNIAFNLCYLNPGIYLNDDGIIKHFNNKERAHFSTD</sequence>
<name>A0ABM1ND31_NICVS</name>
<dbReference type="Pfam" id="PF00656">
    <property type="entry name" value="Peptidase_C14"/>
    <property type="match status" value="1"/>
</dbReference>
<feature type="domain" description="Caspase family p10" evidence="8">
    <location>
        <begin position="292"/>
        <end position="379"/>
    </location>
</feature>
<protein>
    <submittedName>
        <fullName evidence="11">Caspase Dronc-like</fullName>
    </submittedName>
</protein>
<evidence type="ECO:0000259" key="9">
    <source>
        <dbReference type="PROSITE" id="PS50208"/>
    </source>
</evidence>
<dbReference type="PANTHER" id="PTHR47901">
    <property type="entry name" value="CASPASE RECRUITMENT DOMAIN-CONTAINING PROTEIN 18"/>
    <property type="match status" value="1"/>
</dbReference>
<evidence type="ECO:0000259" key="8">
    <source>
        <dbReference type="PROSITE" id="PS50207"/>
    </source>
</evidence>
<dbReference type="PROSITE" id="PS50208">
    <property type="entry name" value="CASPASE_P20"/>
    <property type="match status" value="1"/>
</dbReference>
<dbReference type="Proteomes" id="UP000695000">
    <property type="component" value="Unplaced"/>
</dbReference>
<evidence type="ECO:0000256" key="2">
    <source>
        <dbReference type="ARBA" id="ARBA00022670"/>
    </source>
</evidence>
<evidence type="ECO:0000256" key="7">
    <source>
        <dbReference type="RuleBase" id="RU003971"/>
    </source>
</evidence>
<evidence type="ECO:0000313" key="10">
    <source>
        <dbReference type="Proteomes" id="UP000695000"/>
    </source>
</evidence>
<dbReference type="Gene3D" id="1.10.533.10">
    <property type="entry name" value="Death Domain, Fas"/>
    <property type="match status" value="1"/>
</dbReference>
<keyword evidence="2" id="KW-0645">Protease</keyword>
<dbReference type="SMART" id="SM00115">
    <property type="entry name" value="CASc"/>
    <property type="match status" value="1"/>
</dbReference>
<feature type="domain" description="Caspase family p20" evidence="9">
    <location>
        <begin position="143"/>
        <end position="273"/>
    </location>
</feature>
<dbReference type="PRINTS" id="PR00376">
    <property type="entry name" value="IL1BCENZYME"/>
</dbReference>
<accession>A0ABM1ND31</accession>
<evidence type="ECO:0000256" key="1">
    <source>
        <dbReference type="ARBA" id="ARBA00010134"/>
    </source>
</evidence>
<dbReference type="CDD" id="cd01671">
    <property type="entry name" value="CARD"/>
    <property type="match status" value="1"/>
</dbReference>
<dbReference type="InterPro" id="IPR029030">
    <property type="entry name" value="Caspase-like_dom_sf"/>
</dbReference>
<evidence type="ECO:0000256" key="5">
    <source>
        <dbReference type="ARBA" id="ARBA00022807"/>
    </source>
</evidence>
<proteinExistence type="inferred from homology"/>
<dbReference type="InterPro" id="IPR002398">
    <property type="entry name" value="Pept_C14"/>
</dbReference>
<evidence type="ECO:0000313" key="11">
    <source>
        <dbReference type="RefSeq" id="XP_017784731.1"/>
    </source>
</evidence>